<name>C0RBP5_9SPIR</name>
<reference evidence="1 2" key="1">
    <citation type="journal article" date="2012" name="J. Bacteriol.">
        <title>Whole-Genome Sequences of Borrelia bissettii, Borrelia valaisiana, and Borrelia spielmanii.</title>
        <authorList>
            <person name="Schutzer S.E."/>
            <person name="Fraser-Liggett C.M."/>
            <person name="Qiu W.G."/>
            <person name="Kraiczy P."/>
            <person name="Mongodin E.F."/>
            <person name="Dunn J.J."/>
            <person name="Luft B.J."/>
            <person name="Casjens S.R."/>
        </authorList>
    </citation>
    <scope>NUCLEOTIDE SEQUENCE [LARGE SCALE GENOMIC DNA]</scope>
    <source>
        <strain evidence="1 2">A14S</strain>
        <plasmid evidence="1 2">A14S_lp28-8</plasmid>
    </source>
</reference>
<evidence type="ECO:0000313" key="2">
    <source>
        <dbReference type="Proteomes" id="UP000003481"/>
    </source>
</evidence>
<dbReference type="HOGENOM" id="CLU_3402415_0_0_12"/>
<sequence>MIKVVLPPPVGPEIQPMSFDFRHKDISLFA</sequence>
<accession>C0RBP5</accession>
<protein>
    <submittedName>
        <fullName evidence="1">Uncharacterized protein</fullName>
    </submittedName>
</protein>
<dbReference type="AlphaFoldDB" id="C0RBP5"/>
<gene>
    <name evidence="1" type="ORF">BSPA14S_N0018</name>
</gene>
<organism evidence="1 2">
    <name type="scientific">Borreliella spielmanii A14S</name>
    <dbReference type="NCBI Taxonomy" id="498742"/>
    <lineage>
        <taxon>Bacteria</taxon>
        <taxon>Pseudomonadati</taxon>
        <taxon>Spirochaetota</taxon>
        <taxon>Spirochaetia</taxon>
        <taxon>Spirochaetales</taxon>
        <taxon>Borreliaceae</taxon>
        <taxon>Borreliella</taxon>
    </lineage>
</organism>
<geneLocation type="plasmid" evidence="1 2">
    <name>A14S_lp28-8</name>
</geneLocation>
<dbReference type="EMBL" id="CP001465">
    <property type="protein sequence ID" value="ACN53183.1"/>
    <property type="molecule type" value="Genomic_DNA"/>
</dbReference>
<evidence type="ECO:0000313" key="1">
    <source>
        <dbReference type="EMBL" id="ACN53183.1"/>
    </source>
</evidence>
<keyword evidence="1" id="KW-0614">Plasmid</keyword>
<proteinExistence type="predicted"/>
<dbReference type="Proteomes" id="UP000003481">
    <property type="component" value="Plasmid A14S_lp28-8"/>
</dbReference>